<feature type="region of interest" description="Disordered" evidence="13">
    <location>
        <begin position="1622"/>
        <end position="1706"/>
    </location>
</feature>
<dbReference type="InterPro" id="IPR015919">
    <property type="entry name" value="Cadherin-like_sf"/>
</dbReference>
<proteinExistence type="predicted"/>
<name>A0A8C7YS65_9TELE</name>
<dbReference type="FunFam" id="2.60.40.60:FF:000050">
    <property type="entry name" value="protocadherin-15 isoform X1"/>
    <property type="match status" value="1"/>
</dbReference>
<keyword evidence="4 14" id="KW-0732">Signal</keyword>
<feature type="region of interest" description="Disordered" evidence="13">
    <location>
        <begin position="1458"/>
        <end position="1588"/>
    </location>
</feature>
<reference evidence="16" key="2">
    <citation type="submission" date="2025-09" db="UniProtKB">
        <authorList>
            <consortium name="Ensembl"/>
        </authorList>
    </citation>
    <scope>IDENTIFICATION</scope>
</reference>
<dbReference type="Gene3D" id="2.60.40.3430">
    <property type="match status" value="1"/>
</dbReference>
<evidence type="ECO:0000256" key="3">
    <source>
        <dbReference type="ARBA" id="ARBA00022692"/>
    </source>
</evidence>
<evidence type="ECO:0000313" key="16">
    <source>
        <dbReference type="Ensembl" id="ENSOSIP00000031356.1"/>
    </source>
</evidence>
<feature type="domain" description="Cadherin" evidence="15">
    <location>
        <begin position="138"/>
        <end position="255"/>
    </location>
</feature>
<evidence type="ECO:0000259" key="15">
    <source>
        <dbReference type="PROSITE" id="PS50268"/>
    </source>
</evidence>
<keyword evidence="10" id="KW-1015">Disulfide bond</keyword>
<dbReference type="Proteomes" id="UP000694383">
    <property type="component" value="Unplaced"/>
</dbReference>
<keyword evidence="3" id="KW-0812">Transmembrane</keyword>
<feature type="compositionally biased region" description="Pro residues" evidence="13">
    <location>
        <begin position="1461"/>
        <end position="1511"/>
    </location>
</feature>
<dbReference type="Pfam" id="PF00028">
    <property type="entry name" value="Cadherin"/>
    <property type="match status" value="7"/>
</dbReference>
<dbReference type="FunFam" id="2.60.40.60:FF:000047">
    <property type="entry name" value="protocadherin-15 isoform X1"/>
    <property type="match status" value="1"/>
</dbReference>
<dbReference type="InterPro" id="IPR030718">
    <property type="entry name" value="EC_dom_sf"/>
</dbReference>
<dbReference type="FunFam" id="2.60.40.60:FF:000048">
    <property type="entry name" value="protocadherin-15 isoform X1"/>
    <property type="match status" value="1"/>
</dbReference>
<dbReference type="InterPro" id="IPR020894">
    <property type="entry name" value="Cadherin_CS"/>
</dbReference>
<dbReference type="GO" id="GO:0007156">
    <property type="term" value="P:homophilic cell adhesion via plasma membrane adhesion molecules"/>
    <property type="evidence" value="ECO:0007669"/>
    <property type="project" value="InterPro"/>
</dbReference>
<dbReference type="SMART" id="SM00112">
    <property type="entry name" value="CA"/>
    <property type="match status" value="10"/>
</dbReference>
<accession>A0A8C7YS65</accession>
<feature type="domain" description="Cadherin" evidence="15">
    <location>
        <begin position="1029"/>
        <end position="1101"/>
    </location>
</feature>
<dbReference type="FunFam" id="2.60.40.60:FF:000063">
    <property type="entry name" value="protocadherin-15 isoform X1"/>
    <property type="match status" value="1"/>
</dbReference>
<keyword evidence="5" id="KW-0677">Repeat</keyword>
<keyword evidence="7" id="KW-0130">Cell adhesion</keyword>
<dbReference type="PANTHER" id="PTHR24026">
    <property type="entry name" value="FAT ATYPICAL CADHERIN-RELATED"/>
    <property type="match status" value="1"/>
</dbReference>
<dbReference type="PANTHER" id="PTHR24026:SF49">
    <property type="entry name" value="PROTOCADHERIN FAT 3"/>
    <property type="match status" value="1"/>
</dbReference>
<protein>
    <recommendedName>
        <fullName evidence="11">Protocadherin-15</fullName>
    </recommendedName>
</protein>
<feature type="compositionally biased region" description="Polar residues" evidence="13">
    <location>
        <begin position="1646"/>
        <end position="1706"/>
    </location>
</feature>
<dbReference type="GO" id="GO:0050957">
    <property type="term" value="P:equilibrioception"/>
    <property type="evidence" value="ECO:0007669"/>
    <property type="project" value="UniProtKB-ARBA"/>
</dbReference>
<dbReference type="Gene3D" id="2.60.40.60">
    <property type="entry name" value="Cadherins"/>
    <property type="match status" value="9"/>
</dbReference>
<reference evidence="16" key="1">
    <citation type="submission" date="2025-08" db="UniProtKB">
        <authorList>
            <consortium name="Ensembl"/>
        </authorList>
    </citation>
    <scope>IDENTIFICATION</scope>
</reference>
<feature type="domain" description="Cadherin" evidence="15">
    <location>
        <begin position="726"/>
        <end position="809"/>
    </location>
</feature>
<dbReference type="GO" id="GO:0005886">
    <property type="term" value="C:plasma membrane"/>
    <property type="evidence" value="ECO:0007669"/>
    <property type="project" value="UniProtKB-SubCell"/>
</dbReference>
<dbReference type="Ensembl" id="ENSOSIT00000033046.1">
    <property type="protein sequence ID" value="ENSOSIP00000031356.1"/>
    <property type="gene ID" value="ENSOSIG00000014258.1"/>
</dbReference>
<evidence type="ECO:0000256" key="13">
    <source>
        <dbReference type="SAM" id="MobiDB-lite"/>
    </source>
</evidence>
<dbReference type="FunFam" id="2.60.40.60:FF:000057">
    <property type="entry name" value="protocadherin-15 isoform X1"/>
    <property type="match status" value="1"/>
</dbReference>
<feature type="domain" description="Cadherin" evidence="15">
    <location>
        <begin position="268"/>
        <end position="385"/>
    </location>
</feature>
<dbReference type="GO" id="GO:0001750">
    <property type="term" value="C:photoreceptor outer segment"/>
    <property type="evidence" value="ECO:0007669"/>
    <property type="project" value="UniProtKB-ARBA"/>
</dbReference>
<evidence type="ECO:0000256" key="1">
    <source>
        <dbReference type="ARBA" id="ARBA00004251"/>
    </source>
</evidence>
<feature type="domain" description="Cadherin" evidence="15">
    <location>
        <begin position="28"/>
        <end position="137"/>
    </location>
</feature>
<dbReference type="InterPro" id="IPR002126">
    <property type="entry name" value="Cadherin-like_dom"/>
</dbReference>
<dbReference type="Pfam" id="PF18432">
    <property type="entry name" value="ECD"/>
    <property type="match status" value="1"/>
</dbReference>
<keyword evidence="6 12" id="KW-0106">Calcium</keyword>
<organism evidence="16 17">
    <name type="scientific">Oryzias sinensis</name>
    <name type="common">Chinese medaka</name>
    <dbReference type="NCBI Taxonomy" id="183150"/>
    <lineage>
        <taxon>Eukaryota</taxon>
        <taxon>Metazoa</taxon>
        <taxon>Chordata</taxon>
        <taxon>Craniata</taxon>
        <taxon>Vertebrata</taxon>
        <taxon>Euteleostomi</taxon>
        <taxon>Actinopterygii</taxon>
        <taxon>Neopterygii</taxon>
        <taxon>Teleostei</taxon>
        <taxon>Neoteleostei</taxon>
        <taxon>Acanthomorphata</taxon>
        <taxon>Ovalentaria</taxon>
        <taxon>Atherinomorphae</taxon>
        <taxon>Beloniformes</taxon>
        <taxon>Adrianichthyidae</taxon>
        <taxon>Oryziinae</taxon>
        <taxon>Oryzias</taxon>
    </lineage>
</organism>
<dbReference type="CDD" id="cd11304">
    <property type="entry name" value="Cadherin_repeat"/>
    <property type="match status" value="8"/>
</dbReference>
<keyword evidence="8" id="KW-1133">Transmembrane helix</keyword>
<feature type="domain" description="Cadherin" evidence="15">
    <location>
        <begin position="607"/>
        <end position="707"/>
    </location>
</feature>
<feature type="domain" description="Cadherin" evidence="15">
    <location>
        <begin position="500"/>
        <end position="606"/>
    </location>
</feature>
<dbReference type="GO" id="GO:0048839">
    <property type="term" value="P:inner ear development"/>
    <property type="evidence" value="ECO:0007669"/>
    <property type="project" value="InterPro"/>
</dbReference>
<dbReference type="GO" id="GO:0009653">
    <property type="term" value="P:anatomical structure morphogenesis"/>
    <property type="evidence" value="ECO:0007669"/>
    <property type="project" value="UniProtKB-ARBA"/>
</dbReference>
<dbReference type="PRINTS" id="PR00205">
    <property type="entry name" value="CADHERIN"/>
</dbReference>
<dbReference type="FunFam" id="2.60.40.60:FF:000070">
    <property type="entry name" value="protocadherin-15 isoform X1"/>
    <property type="match status" value="1"/>
</dbReference>
<evidence type="ECO:0000256" key="8">
    <source>
        <dbReference type="ARBA" id="ARBA00022989"/>
    </source>
</evidence>
<evidence type="ECO:0000256" key="11">
    <source>
        <dbReference type="ARBA" id="ARBA00072302"/>
    </source>
</evidence>
<evidence type="ECO:0000313" key="17">
    <source>
        <dbReference type="Proteomes" id="UP000694383"/>
    </source>
</evidence>
<evidence type="ECO:0000256" key="14">
    <source>
        <dbReference type="SAM" id="SignalP"/>
    </source>
</evidence>
<dbReference type="InterPro" id="IPR041149">
    <property type="entry name" value="EC_dom"/>
</dbReference>
<dbReference type="FunFam" id="2.60.40.60:FF:000020">
    <property type="entry name" value="Dachsous cadherin-related 1b"/>
    <property type="match status" value="1"/>
</dbReference>
<evidence type="ECO:0000256" key="2">
    <source>
        <dbReference type="ARBA" id="ARBA00022475"/>
    </source>
</evidence>
<evidence type="ECO:0000256" key="6">
    <source>
        <dbReference type="ARBA" id="ARBA00022837"/>
    </source>
</evidence>
<dbReference type="FunFam" id="2.60.40.3430:FF:000001">
    <property type="entry name" value="protocadherin-15 isoform X1"/>
    <property type="match status" value="1"/>
</dbReference>
<evidence type="ECO:0000256" key="9">
    <source>
        <dbReference type="ARBA" id="ARBA00023136"/>
    </source>
</evidence>
<feature type="domain" description="Cadherin" evidence="15">
    <location>
        <begin position="810"/>
        <end position="918"/>
    </location>
</feature>
<feature type="signal peptide" evidence="14">
    <location>
        <begin position="1"/>
        <end position="22"/>
    </location>
</feature>
<dbReference type="GO" id="GO:0032420">
    <property type="term" value="C:stereocilium"/>
    <property type="evidence" value="ECO:0007669"/>
    <property type="project" value="InterPro"/>
</dbReference>
<dbReference type="GO" id="GO:0007605">
    <property type="term" value="P:sensory perception of sound"/>
    <property type="evidence" value="ECO:0007669"/>
    <property type="project" value="InterPro"/>
</dbReference>
<comment type="subcellular location">
    <subcellularLocation>
        <location evidence="1">Cell membrane</location>
        <topology evidence="1">Single-pass type I membrane protein</topology>
    </subcellularLocation>
</comment>
<evidence type="ECO:0000256" key="12">
    <source>
        <dbReference type="PROSITE-ProRule" id="PRU00043"/>
    </source>
</evidence>
<sequence>KSRIWLCCFLNIFFSLFAYVECKLSRPGPPATIVTIDEESPNGTVLVENMQIYGNAQGPGRTISLTLLDNYDYWVILEPARQRLYLNSTGRRLDRDPPSSITSIVVQIQCYNELVGTVIYHEVRIVVRDRNDNAPRFQHPHYYVSVNELTPVGTTIFTGFAGDNGATDIDDGPNGQIEYSILYNPGNPESNRTVRVGNTLSGTILLANRLNYQEITRYLVLIQASDRAPFPPNRLTATTTLTVDVLDGDNLGPMFLPCILVNNTRDCTPVTYRTAIPELTEPRKLNPLNVTPPIRAEDMDRNIQPPSDRPGILYSILVGQPATYAEYFSLNRSTAELQVLKPISRDFYQRFTLVIKAEQDNGHPLPAYADLIVEILDENNQAPYFQFATYQGYVSESSPVGTTISASANLTVPLGIVALDNDIEETKDPQLKITLNDYITVFGLTPTGITRFLRLLEPVDRETKMSYTFMMIASDGVQQSIPVTVNILVIDANDNTPTFTKVSYNVEVFTNMQPGETVLQLTATDADEGLNGLVTYEILAGGQGDFIISNRTGRITVAPGVTLFVGRSYALTVRASDSAPENQRRSSITTVYIEVLPPNNQSPPRFPLSTYNLEISEAMRVGAILLNVQATDRENDPIRYRIVSGDSQKVFNLSETIGLLLLSKPLDRETTDQYLLIITASDGNPGGISTATVSVVVTDVNDNDPKFDPTINTNFTVQEEKANLFVGQVRATDPDAGVNGQVSYRIVNHPNLFEITSNGSIYTKVPLDRESRNQYDLIVEASDGAVDPRRTTLVLSVQVLDIDDNSPVFSQKIYVVNVPENTLVGTVVLKLSAVDADLFSNVTYRMKTESARQLFSLNSITGELAVLQTLDFEGLAAMGMGESYTFQVEAVDQGGVMPPGQATVTIQIKDMNDFSPIFSQDLYKGMVAPNAEKGTVITTVFAEDQDPPGTPASIVRYRVDLERSPYSGRIFDVEEVTGRVITKVNLNEEPSVTFKLFIIAFDNGEPVKTNSTLVEITVLQPSRIPIFTEEEYTFSPVRELAPIGTPVGTIFAAAINQTIFYSIVGGNELGHFKVNNRTGVISTAKPLDYENVTSYILRVQADSLVVVMSNLRPKLFSLFFFFAQAENPITRKYQQSTRYCQNQIIGKLNYAYLTLHRRQAECAKTARIQKALPPGGKAAPAAAPTTNLYEELGDSSMAKKWDIEEANHQRIFSSLARRTIAAHSNGALCVNLPKSESNVTHLSDGNPLITHNPVYDGNFDSYGMGENPLEKWFSFSPSHSTGSACGWSMPARIHGAPHSYEGPRRQGLPDQSDWEFQLLQRATRDKQGSKSSVSLSLSEWAENKLSVREQARQFEQQAFQQEALKQNREFCGSLSSVLVRDMESNDMLELTSETLRSIMDYPHSPTSVGRDVPPSIIISKADESWHLSSQRPTPPVLRKFSSSISNYMTVQPCQITVEIIPDPPDNPPPPPPAPPHLPRPPSPPTSPAPLQPPTPPSSPPPSPPSSPPAPPSHKLQCTPPSSPSISKPLAPPPPPPPPFLPPSPSSVQLRPVVQFVPTDLPPVSSLRPVSERKHPPRLTSSETEAGKRKELKGILKNIQNLADIERSVANLYSQVDKNCKVPKFNKKTQVAEESANKQQRSDSGDEQSSPRTTTDSSFEFQSSQTSLNFAETGASQLNMAEEQTSQFSSLNTAELSEHSSSQSTVF</sequence>
<keyword evidence="9" id="KW-0472">Membrane</keyword>
<evidence type="ECO:0000256" key="5">
    <source>
        <dbReference type="ARBA" id="ARBA00022737"/>
    </source>
</evidence>
<feature type="domain" description="Cadherin" evidence="15">
    <location>
        <begin position="386"/>
        <end position="499"/>
    </location>
</feature>
<keyword evidence="2" id="KW-1003">Cell membrane</keyword>
<feature type="compositionally biased region" description="Pro residues" evidence="13">
    <location>
        <begin position="1529"/>
        <end position="1544"/>
    </location>
</feature>
<dbReference type="PROSITE" id="PS00232">
    <property type="entry name" value="CADHERIN_1"/>
    <property type="match status" value="3"/>
</dbReference>
<keyword evidence="17" id="KW-1185">Reference proteome</keyword>
<dbReference type="GO" id="GO:0005509">
    <property type="term" value="F:calcium ion binding"/>
    <property type="evidence" value="ECO:0007669"/>
    <property type="project" value="UniProtKB-UniRule"/>
</dbReference>
<evidence type="ECO:0000256" key="10">
    <source>
        <dbReference type="ARBA" id="ARBA00023157"/>
    </source>
</evidence>
<dbReference type="PROSITE" id="PS50268">
    <property type="entry name" value="CADHERIN_2"/>
    <property type="match status" value="10"/>
</dbReference>
<feature type="domain" description="Cadherin" evidence="15">
    <location>
        <begin position="919"/>
        <end position="1027"/>
    </location>
</feature>
<feature type="chain" id="PRO_5034408247" description="Protocadherin-15" evidence="14">
    <location>
        <begin position="23"/>
        <end position="1706"/>
    </location>
</feature>
<dbReference type="SUPFAM" id="SSF49313">
    <property type="entry name" value="Cadherin-like"/>
    <property type="match status" value="9"/>
</dbReference>
<evidence type="ECO:0000256" key="4">
    <source>
        <dbReference type="ARBA" id="ARBA00022729"/>
    </source>
</evidence>
<dbReference type="GeneTree" id="ENSGT00940000156675"/>
<dbReference type="GO" id="GO:0050953">
    <property type="term" value="P:sensory perception of light stimulus"/>
    <property type="evidence" value="ECO:0007669"/>
    <property type="project" value="UniProtKB-ARBA"/>
</dbReference>
<evidence type="ECO:0000256" key="7">
    <source>
        <dbReference type="ARBA" id="ARBA00022889"/>
    </source>
</evidence>